<dbReference type="FunFam" id="2.30.29.30:FF:000024">
    <property type="entry name" value="Spectrin beta chain"/>
    <property type="match status" value="1"/>
</dbReference>
<comment type="caution">
    <text evidence="5">The sequence shown here is derived from an EMBL/GenBank/DDBJ whole genome shotgun (WGS) entry which is preliminary data.</text>
</comment>
<keyword evidence="2" id="KW-0117">Actin capping</keyword>
<feature type="compositionally biased region" description="Polar residues" evidence="3">
    <location>
        <begin position="812"/>
        <end position="828"/>
    </location>
</feature>
<dbReference type="GO" id="GO:0051693">
    <property type="term" value="P:actin filament capping"/>
    <property type="evidence" value="ECO:0007669"/>
    <property type="project" value="UniProtKB-KW"/>
</dbReference>
<feature type="region of interest" description="Disordered" evidence="3">
    <location>
        <begin position="68"/>
        <end position="99"/>
    </location>
</feature>
<feature type="compositionally biased region" description="Polar residues" evidence="3">
    <location>
        <begin position="492"/>
        <end position="502"/>
    </location>
</feature>
<feature type="compositionally biased region" description="Basic and acidic residues" evidence="3">
    <location>
        <begin position="503"/>
        <end position="513"/>
    </location>
</feature>
<feature type="domain" description="PH" evidence="4">
    <location>
        <begin position="623"/>
        <end position="729"/>
    </location>
</feature>
<dbReference type="EMBL" id="JAGTTL010000001">
    <property type="protein sequence ID" value="KAK6329591.1"/>
    <property type="molecule type" value="Genomic_DNA"/>
</dbReference>
<feature type="region of interest" description="Disordered" evidence="3">
    <location>
        <begin position="780"/>
        <end position="843"/>
    </location>
</feature>
<dbReference type="InterPro" id="IPR001605">
    <property type="entry name" value="PH_dom-spectrin-type"/>
</dbReference>
<dbReference type="PRINTS" id="PR00683">
    <property type="entry name" value="SPECTRINPH"/>
</dbReference>
<dbReference type="SUPFAM" id="SSF50729">
    <property type="entry name" value="PH domain-like"/>
    <property type="match status" value="1"/>
</dbReference>
<gene>
    <name evidence="5" type="ORF">J4Q44_G00015690</name>
</gene>
<evidence type="ECO:0000256" key="3">
    <source>
        <dbReference type="SAM" id="MobiDB-lite"/>
    </source>
</evidence>
<accession>A0AAN8MLP8</accession>
<feature type="compositionally biased region" description="Acidic residues" evidence="3">
    <location>
        <begin position="565"/>
        <end position="576"/>
    </location>
</feature>
<protein>
    <recommendedName>
        <fullName evidence="4">PH domain-containing protein</fullName>
    </recommendedName>
</protein>
<feature type="compositionally biased region" description="Polar residues" evidence="3">
    <location>
        <begin position="752"/>
        <end position="763"/>
    </location>
</feature>
<feature type="region of interest" description="Disordered" evidence="3">
    <location>
        <begin position="255"/>
        <end position="277"/>
    </location>
</feature>
<dbReference type="PANTHER" id="PTHR11915">
    <property type="entry name" value="SPECTRIN/FILAMIN RELATED CYTOSKELETAL PROTEIN"/>
    <property type="match status" value="1"/>
</dbReference>
<dbReference type="InterPro" id="IPR011993">
    <property type="entry name" value="PH-like_dom_sf"/>
</dbReference>
<sequence length="975" mass="108041">MVSLGGSVDLGGTINLILSLGNHGDSHVEVLEATPRVGEEEESTEPVHRDNNMTSAPVYESVLLPRFHTKTSSSSSPSSSCSSSSGPPHPDVSISSSLPRSTSFFSSLKRRSRKRDPSRHTIQRIMFVEGEEQTEVACPAEAAPQPIMLYETQTWPTKEGRRKKKSQLKAEGVGPGQGVKLMDYMDNPLARDIDDECSGVYTVSPYAVTEAVSLAPPTSQDLNGHQYHQRLKTHRESLDLQKTSQASQMVVNLKTSGSGSMREDAIDSGISGVSNSGRLKLNATDVSQEPQPKRTVMGRLVSLEVVSKPRADPAAAPAPAHPEKETRPRNKHPDHQTETDLDSDPVHPDPVHPDPVHPDPVHPDPVHSDPVHPDPVHPDPVHPDPVHPDPVHPDPNLIIHPDHQQFEESEEELEDIWNHSDGYRQSISSDIMYQPHQEEEQGGSSNTPGLTTDTQNQAQPQAPPYRKLITASAPNLLVAEFTLPSSFQTLLGYNQGQNQDQGFSRDPDPREEIPTLANRDRRSWAAFPNQDQPWRTTALVNETAADPVKLPEIEDQKRYIYQYREEEEEEDEEEKMEDTYCPKDTSMSLRSVDMGLDRANQQARSCGTLEGVMEKQNGSGSELQRMEGTLERKHKLQLGGKKARSRAWSSHHAVLYKQTLCFYQDSKDTLRSCGLSVNLTGAECVPAPEYTKKPQCFSLRLRDGSEYLLNTASRFMMKKWMVKIQANTVPSEHVSSMTSPSSPLVQDPPSPVTTSSLSRSPHTGTARAKEIVVLTRETYPQIRQWHPGKQPDPTSSSHTGSREDNYDPLRQSPFSLQTSSSIPTFSLHSSVSPPSSSTVSRGGQDWLSQVNKHRSHSFTSARYQKIKPALLAPGQDYGSVGLGRDCGSNYSVTLVIGDKRSDASPTISCDGSGPSNTEPHHPLLDGWQQHSCHQHQATYHHYQESDQQDPSLRACTSLPRPRKKSVFKKFFGKKD</sequence>
<evidence type="ECO:0000313" key="6">
    <source>
        <dbReference type="Proteomes" id="UP001356427"/>
    </source>
</evidence>
<dbReference type="PROSITE" id="PS50003">
    <property type="entry name" value="PH_DOMAIN"/>
    <property type="match status" value="1"/>
</dbReference>
<comment type="similarity">
    <text evidence="1">Belongs to the spectrin family.</text>
</comment>
<feature type="compositionally biased region" description="Basic and acidic residues" evidence="3">
    <location>
        <begin position="321"/>
        <end position="392"/>
    </location>
</feature>
<feature type="region of interest" description="Disordered" evidence="3">
    <location>
        <begin position="732"/>
        <end position="767"/>
    </location>
</feature>
<evidence type="ECO:0000259" key="4">
    <source>
        <dbReference type="PROSITE" id="PS50003"/>
    </source>
</evidence>
<feature type="region of interest" description="Disordered" evidence="3">
    <location>
        <begin position="435"/>
        <end position="461"/>
    </location>
</feature>
<feature type="region of interest" description="Disordered" evidence="3">
    <location>
        <begin position="565"/>
        <end position="585"/>
    </location>
</feature>
<feature type="region of interest" description="Disordered" evidence="3">
    <location>
        <begin position="935"/>
        <end position="957"/>
    </location>
</feature>
<name>A0AAN8MLP8_9TELE</name>
<dbReference type="GO" id="GO:0005543">
    <property type="term" value="F:phospholipid binding"/>
    <property type="evidence" value="ECO:0007669"/>
    <property type="project" value="InterPro"/>
</dbReference>
<dbReference type="Proteomes" id="UP001356427">
    <property type="component" value="Unassembled WGS sequence"/>
</dbReference>
<feature type="region of interest" description="Disordered" evidence="3">
    <location>
        <begin position="308"/>
        <end position="399"/>
    </location>
</feature>
<feature type="region of interest" description="Disordered" evidence="3">
    <location>
        <begin position="492"/>
        <end position="513"/>
    </location>
</feature>
<feature type="compositionally biased region" description="Low complexity" evidence="3">
    <location>
        <begin position="72"/>
        <end position="85"/>
    </location>
</feature>
<evidence type="ECO:0000256" key="2">
    <source>
        <dbReference type="ARBA" id="ARBA00022467"/>
    </source>
</evidence>
<dbReference type="AlphaFoldDB" id="A0AAN8MLP8"/>
<proteinExistence type="inferred from homology"/>
<dbReference type="Gene3D" id="2.30.29.30">
    <property type="entry name" value="Pleckstrin-homology domain (PH domain)/Phosphotyrosine-binding domain (PTB)"/>
    <property type="match status" value="1"/>
</dbReference>
<dbReference type="SMART" id="SM00233">
    <property type="entry name" value="PH"/>
    <property type="match status" value="1"/>
</dbReference>
<feature type="compositionally biased region" description="Polar residues" evidence="3">
    <location>
        <begin position="442"/>
        <end position="460"/>
    </location>
</feature>
<organism evidence="5 6">
    <name type="scientific">Coregonus suidteri</name>
    <dbReference type="NCBI Taxonomy" id="861788"/>
    <lineage>
        <taxon>Eukaryota</taxon>
        <taxon>Metazoa</taxon>
        <taxon>Chordata</taxon>
        <taxon>Craniata</taxon>
        <taxon>Vertebrata</taxon>
        <taxon>Euteleostomi</taxon>
        <taxon>Actinopterygii</taxon>
        <taxon>Neopterygii</taxon>
        <taxon>Teleostei</taxon>
        <taxon>Protacanthopterygii</taxon>
        <taxon>Salmoniformes</taxon>
        <taxon>Salmonidae</taxon>
        <taxon>Coregoninae</taxon>
        <taxon>Coregonus</taxon>
    </lineage>
</organism>
<feature type="compositionally biased region" description="Polar residues" evidence="3">
    <location>
        <begin position="732"/>
        <end position="744"/>
    </location>
</feature>
<dbReference type="InterPro" id="IPR001849">
    <property type="entry name" value="PH_domain"/>
</dbReference>
<evidence type="ECO:0000256" key="1">
    <source>
        <dbReference type="ARBA" id="ARBA00006826"/>
    </source>
</evidence>
<reference evidence="5 6" key="1">
    <citation type="submission" date="2021-04" db="EMBL/GenBank/DDBJ databases">
        <authorList>
            <person name="De Guttry C."/>
            <person name="Zahm M."/>
            <person name="Klopp C."/>
            <person name="Cabau C."/>
            <person name="Louis A."/>
            <person name="Berthelot C."/>
            <person name="Parey E."/>
            <person name="Roest Crollius H."/>
            <person name="Montfort J."/>
            <person name="Robinson-Rechavi M."/>
            <person name="Bucao C."/>
            <person name="Bouchez O."/>
            <person name="Gislard M."/>
            <person name="Lluch J."/>
            <person name="Milhes M."/>
            <person name="Lampietro C."/>
            <person name="Lopez Roques C."/>
            <person name="Donnadieu C."/>
            <person name="Braasch I."/>
            <person name="Desvignes T."/>
            <person name="Postlethwait J."/>
            <person name="Bobe J."/>
            <person name="Wedekind C."/>
            <person name="Guiguen Y."/>
        </authorList>
    </citation>
    <scope>NUCLEOTIDE SEQUENCE [LARGE SCALE GENOMIC DNA]</scope>
    <source>
        <strain evidence="5">Cs_M1</strain>
        <tissue evidence="5">Blood</tissue>
    </source>
</reference>
<keyword evidence="6" id="KW-1185">Reference proteome</keyword>
<feature type="region of interest" description="Disordered" evidence="3">
    <location>
        <begin position="35"/>
        <end position="55"/>
    </location>
</feature>
<feature type="compositionally biased region" description="Low complexity" evidence="3">
    <location>
        <begin position="829"/>
        <end position="840"/>
    </location>
</feature>
<dbReference type="Pfam" id="PF00169">
    <property type="entry name" value="PH"/>
    <property type="match status" value="1"/>
</dbReference>
<evidence type="ECO:0000313" key="5">
    <source>
        <dbReference type="EMBL" id="KAK6329591.1"/>
    </source>
</evidence>